<comment type="caution">
    <text evidence="1">The sequence shown here is derived from an EMBL/GenBank/DDBJ whole genome shotgun (WGS) entry which is preliminary data.</text>
</comment>
<dbReference type="AlphaFoldDB" id="A0A177LSB4"/>
<gene>
    <name evidence="1" type="ORF">A1332_22580</name>
</gene>
<dbReference type="EMBL" id="LUUG01000133">
    <property type="protein sequence ID" value="OAH96405.1"/>
    <property type="molecule type" value="Genomic_DNA"/>
</dbReference>
<dbReference type="Proteomes" id="UP000078090">
    <property type="component" value="Unassembled WGS sequence"/>
</dbReference>
<sequence length="64" mass="7269">MLKDALLKSFDRLKANRMLLIPLVASLSNHLCPEGMSAINLFRVSLYIENQHFLGNPKTRKKTA</sequence>
<proteinExistence type="predicted"/>
<name>A0A177LSB4_METMH</name>
<evidence type="ECO:0000313" key="1">
    <source>
        <dbReference type="EMBL" id="OAH96405.1"/>
    </source>
</evidence>
<accession>A0A177LSB4</accession>
<organism evidence="1 2">
    <name type="scientific">Methylomonas methanica</name>
    <dbReference type="NCBI Taxonomy" id="421"/>
    <lineage>
        <taxon>Bacteria</taxon>
        <taxon>Pseudomonadati</taxon>
        <taxon>Pseudomonadota</taxon>
        <taxon>Gammaproteobacteria</taxon>
        <taxon>Methylococcales</taxon>
        <taxon>Methylococcaceae</taxon>
        <taxon>Methylomonas</taxon>
    </lineage>
</organism>
<protein>
    <submittedName>
        <fullName evidence="1">Uncharacterized protein</fullName>
    </submittedName>
</protein>
<reference evidence="2" key="1">
    <citation type="submission" date="2016-03" db="EMBL/GenBank/DDBJ databases">
        <authorList>
            <person name="Heylen K."/>
            <person name="De Vos P."/>
            <person name="Vekeman B."/>
        </authorList>
    </citation>
    <scope>NUCLEOTIDE SEQUENCE [LARGE SCALE GENOMIC DNA]</scope>
    <source>
        <strain evidence="2">R-45363</strain>
    </source>
</reference>
<evidence type="ECO:0000313" key="2">
    <source>
        <dbReference type="Proteomes" id="UP000078090"/>
    </source>
</evidence>